<evidence type="ECO:0000256" key="1">
    <source>
        <dbReference type="SAM" id="SignalP"/>
    </source>
</evidence>
<dbReference type="Gene3D" id="1.10.2080.10">
    <property type="entry name" value="Insect odorant-binding protein A10/Ejaculatory bulb-specific protein 3"/>
    <property type="match status" value="1"/>
</dbReference>
<dbReference type="PANTHER" id="PTHR11257">
    <property type="entry name" value="CHEMOSENSORY PROTEIN-RELATED"/>
    <property type="match status" value="1"/>
</dbReference>
<feature type="signal peptide" evidence="1">
    <location>
        <begin position="1"/>
        <end position="21"/>
    </location>
</feature>
<protein>
    <submittedName>
        <fullName evidence="3">Odorant-binding protein A10</fullName>
    </submittedName>
</protein>
<organism evidence="2 3">
    <name type="scientific">Frankliniella occidentalis</name>
    <name type="common">Western flower thrips</name>
    <name type="synonym">Euthrips occidentalis</name>
    <dbReference type="NCBI Taxonomy" id="133901"/>
    <lineage>
        <taxon>Eukaryota</taxon>
        <taxon>Metazoa</taxon>
        <taxon>Ecdysozoa</taxon>
        <taxon>Arthropoda</taxon>
        <taxon>Hexapoda</taxon>
        <taxon>Insecta</taxon>
        <taxon>Pterygota</taxon>
        <taxon>Neoptera</taxon>
        <taxon>Paraneoptera</taxon>
        <taxon>Thysanoptera</taxon>
        <taxon>Terebrantia</taxon>
        <taxon>Thripoidea</taxon>
        <taxon>Thripidae</taxon>
        <taxon>Frankliniella</taxon>
    </lineage>
</organism>
<sequence length="121" mass="12847">MTASTMSLVAIAAVAAVVVLAASPSAAAPQSMANFGKGNINAYLMDPMLVRKTISCVEGVGPCTRLGNSLKSAIPTVLNNCKGCDQQQAANARKLIDYIQRNYPRDYDMILAKYRNAPPRG</sequence>
<dbReference type="Proteomes" id="UP000504606">
    <property type="component" value="Unplaced"/>
</dbReference>
<feature type="chain" id="PRO_5027035107" evidence="1">
    <location>
        <begin position="22"/>
        <end position="121"/>
    </location>
</feature>
<dbReference type="SUPFAM" id="SSF100910">
    <property type="entry name" value="Chemosensory protein Csp2"/>
    <property type="match status" value="1"/>
</dbReference>
<dbReference type="InterPro" id="IPR005055">
    <property type="entry name" value="A10/PebIII"/>
</dbReference>
<evidence type="ECO:0000313" key="3">
    <source>
        <dbReference type="RefSeq" id="XP_026275762.1"/>
    </source>
</evidence>
<evidence type="ECO:0000313" key="2">
    <source>
        <dbReference type="Proteomes" id="UP000504606"/>
    </source>
</evidence>
<gene>
    <name evidence="3" type="primary">LOC113204711</name>
</gene>
<name>A0A6J1S410_FRAOC</name>
<dbReference type="KEGG" id="foc:113204711"/>
<dbReference type="AlphaFoldDB" id="A0A6J1S410"/>
<dbReference type="Pfam" id="PF03392">
    <property type="entry name" value="OS-D"/>
    <property type="match status" value="1"/>
</dbReference>
<reference evidence="3" key="1">
    <citation type="submission" date="2025-08" db="UniProtKB">
        <authorList>
            <consortium name="RefSeq"/>
        </authorList>
    </citation>
    <scope>IDENTIFICATION</scope>
    <source>
        <tissue evidence="3">Whole organism</tissue>
    </source>
</reference>
<dbReference type="GeneID" id="113204711"/>
<proteinExistence type="predicted"/>
<accession>A0A6J1S410</accession>
<dbReference type="OrthoDB" id="6355718at2759"/>
<dbReference type="RefSeq" id="XP_026275762.1">
    <property type="nucleotide sequence ID" value="XM_026419977.2"/>
</dbReference>
<keyword evidence="2" id="KW-1185">Reference proteome</keyword>
<keyword evidence="1" id="KW-0732">Signal</keyword>
<dbReference type="InterPro" id="IPR036682">
    <property type="entry name" value="OS_D_A10/PebIII_sf"/>
</dbReference>